<dbReference type="EMBL" id="QOHO01000147">
    <property type="protein sequence ID" value="RFZ75564.1"/>
    <property type="molecule type" value="Genomic_DNA"/>
</dbReference>
<dbReference type="RefSeq" id="WP_117420240.1">
    <property type="nucleotide sequence ID" value="NZ_QOHO01000147.1"/>
</dbReference>
<dbReference type="AlphaFoldDB" id="A0A3E2N3M1"/>
<evidence type="ECO:0000313" key="2">
    <source>
        <dbReference type="Proteomes" id="UP000260680"/>
    </source>
</evidence>
<gene>
    <name evidence="1" type="ORF">DS742_28285</name>
</gene>
<evidence type="ECO:0000313" key="1">
    <source>
        <dbReference type="EMBL" id="RFZ75564.1"/>
    </source>
</evidence>
<reference evidence="1 2" key="1">
    <citation type="submission" date="2018-07" db="EMBL/GenBank/DDBJ databases">
        <title>New species, Clostridium PI-S10-A1B.</title>
        <authorList>
            <person name="Krishna G."/>
            <person name="Summeta K."/>
            <person name="Shikha S."/>
            <person name="Prabhu P.B."/>
            <person name="Suresh K."/>
        </authorList>
    </citation>
    <scope>NUCLEOTIDE SEQUENCE [LARGE SCALE GENOMIC DNA]</scope>
    <source>
        <strain evidence="1 2">PI-S10-A1B</strain>
    </source>
</reference>
<dbReference type="Proteomes" id="UP000260680">
    <property type="component" value="Unassembled WGS sequence"/>
</dbReference>
<sequence length="62" mass="7010">MTIGEHLRESGDIEMSVAMAFCIVEYLQQADIIKAISLDDKKEMVSGMADGLMEWLSKEWSK</sequence>
<comment type="caution">
    <text evidence="1">The sequence shown here is derived from an EMBL/GenBank/DDBJ whole genome shotgun (WGS) entry which is preliminary data.</text>
</comment>
<name>A0A3E2N3M1_9FIRM</name>
<protein>
    <submittedName>
        <fullName evidence="1">Uncharacterized protein</fullName>
    </submittedName>
</protein>
<accession>A0A3E2N3M1</accession>
<proteinExistence type="predicted"/>
<organism evidence="1 2">
    <name type="scientific">Lacrimispora amygdalina</name>
    <dbReference type="NCBI Taxonomy" id="253257"/>
    <lineage>
        <taxon>Bacteria</taxon>
        <taxon>Bacillati</taxon>
        <taxon>Bacillota</taxon>
        <taxon>Clostridia</taxon>
        <taxon>Lachnospirales</taxon>
        <taxon>Lachnospiraceae</taxon>
        <taxon>Lacrimispora</taxon>
    </lineage>
</organism>
<dbReference type="OrthoDB" id="9907735at2"/>